<name>A0ABZ0QQC2_9FIRM</name>
<evidence type="ECO:0000256" key="3">
    <source>
        <dbReference type="ARBA" id="ARBA00004663"/>
    </source>
</evidence>
<comment type="cofactor">
    <cofactor evidence="1 19">
        <name>Mg(2+)</name>
        <dbReference type="ChEBI" id="CHEBI:18420"/>
    </cofactor>
</comment>
<keyword evidence="7 19" id="KW-1003">Cell membrane</keyword>
<protein>
    <recommendedName>
        <fullName evidence="6 19">Adenosylcobinamide-GDP ribazoletransferase</fullName>
        <ecNumber evidence="5 19">2.7.8.26</ecNumber>
    </recommendedName>
    <alternativeName>
        <fullName evidence="16 19">Cobalamin synthase</fullName>
    </alternativeName>
    <alternativeName>
        <fullName evidence="15 19">Cobalamin-5'-phosphate synthase</fullName>
    </alternativeName>
</protein>
<evidence type="ECO:0000256" key="18">
    <source>
        <dbReference type="ARBA" id="ARBA00049504"/>
    </source>
</evidence>
<dbReference type="HAMAP" id="MF_00719">
    <property type="entry name" value="CobS"/>
    <property type="match status" value="1"/>
</dbReference>
<comment type="subcellular location">
    <subcellularLocation>
        <location evidence="2 19">Cell membrane</location>
        <topology evidence="2 19">Multi-pass membrane protein</topology>
    </subcellularLocation>
</comment>
<evidence type="ECO:0000256" key="11">
    <source>
        <dbReference type="ARBA" id="ARBA00022842"/>
    </source>
</evidence>
<evidence type="ECO:0000256" key="7">
    <source>
        <dbReference type="ARBA" id="ARBA00022475"/>
    </source>
</evidence>
<dbReference type="NCBIfam" id="TIGR00317">
    <property type="entry name" value="cobS"/>
    <property type="match status" value="1"/>
</dbReference>
<dbReference type="RefSeq" id="WP_318750513.1">
    <property type="nucleotide sequence ID" value="NZ_CP132508.1"/>
</dbReference>
<keyword evidence="11 19" id="KW-0460">Magnesium</keyword>
<keyword evidence="12 19" id="KW-1133">Transmembrane helix</keyword>
<feature type="transmembrane region" description="Helical" evidence="19">
    <location>
        <begin position="106"/>
        <end position="126"/>
    </location>
</feature>
<evidence type="ECO:0000256" key="1">
    <source>
        <dbReference type="ARBA" id="ARBA00001946"/>
    </source>
</evidence>
<keyword evidence="10 19" id="KW-0812">Transmembrane</keyword>
<evidence type="ECO:0000313" key="20">
    <source>
        <dbReference type="EMBL" id="WPD18712.1"/>
    </source>
</evidence>
<dbReference type="EMBL" id="CP132508">
    <property type="protein sequence ID" value="WPD18712.1"/>
    <property type="molecule type" value="Genomic_DNA"/>
</dbReference>
<accession>A0ABZ0QQC2</accession>
<dbReference type="Pfam" id="PF02654">
    <property type="entry name" value="CobS"/>
    <property type="match status" value="1"/>
</dbReference>
<dbReference type="Proteomes" id="UP001304683">
    <property type="component" value="Chromosome"/>
</dbReference>
<evidence type="ECO:0000256" key="14">
    <source>
        <dbReference type="ARBA" id="ARBA00025228"/>
    </source>
</evidence>
<evidence type="ECO:0000313" key="21">
    <source>
        <dbReference type="Proteomes" id="UP001304683"/>
    </source>
</evidence>
<comment type="catalytic activity">
    <reaction evidence="17 19">
        <text>alpha-ribazole + adenosylcob(III)inamide-GDP = adenosylcob(III)alamin + GMP + H(+)</text>
        <dbReference type="Rhea" id="RHEA:16049"/>
        <dbReference type="ChEBI" id="CHEBI:10329"/>
        <dbReference type="ChEBI" id="CHEBI:15378"/>
        <dbReference type="ChEBI" id="CHEBI:18408"/>
        <dbReference type="ChEBI" id="CHEBI:58115"/>
        <dbReference type="ChEBI" id="CHEBI:60487"/>
        <dbReference type="EC" id="2.7.8.26"/>
    </reaction>
</comment>
<organism evidence="20 21">
    <name type="scientific">Thermaerobacter composti</name>
    <dbReference type="NCBI Taxonomy" id="554949"/>
    <lineage>
        <taxon>Bacteria</taxon>
        <taxon>Bacillati</taxon>
        <taxon>Bacillota</taxon>
        <taxon>Clostridia</taxon>
        <taxon>Eubacteriales</taxon>
        <taxon>Clostridiales Family XVII. Incertae Sedis</taxon>
        <taxon>Thermaerobacter</taxon>
    </lineage>
</organism>
<evidence type="ECO:0000256" key="16">
    <source>
        <dbReference type="ARBA" id="ARBA00032853"/>
    </source>
</evidence>
<evidence type="ECO:0000256" key="13">
    <source>
        <dbReference type="ARBA" id="ARBA00023136"/>
    </source>
</evidence>
<dbReference type="EC" id="2.7.8.26" evidence="5 19"/>
<reference evidence="20 21" key="1">
    <citation type="submission" date="2023-08" db="EMBL/GenBank/DDBJ databases">
        <title>Genome sequence of Thermaerobacter compostii strain Ins1, a spore-forming filamentous bacterium isolated from a deep geothermal reservoir.</title>
        <authorList>
            <person name="Bregnard D."/>
            <person name="Gonzalez D."/>
            <person name="Junier P."/>
        </authorList>
    </citation>
    <scope>NUCLEOTIDE SEQUENCE [LARGE SCALE GENOMIC DNA]</scope>
    <source>
        <strain evidence="20 21">Ins1</strain>
    </source>
</reference>
<comment type="similarity">
    <text evidence="4 19">Belongs to the CobS family.</text>
</comment>
<dbReference type="GO" id="GO:0051073">
    <property type="term" value="F:adenosylcobinamide-GDP ribazoletransferase activity"/>
    <property type="evidence" value="ECO:0007669"/>
    <property type="project" value="UniProtKB-EC"/>
</dbReference>
<evidence type="ECO:0000256" key="2">
    <source>
        <dbReference type="ARBA" id="ARBA00004651"/>
    </source>
</evidence>
<feature type="transmembrane region" description="Helical" evidence="19">
    <location>
        <begin position="31"/>
        <end position="52"/>
    </location>
</feature>
<evidence type="ECO:0000256" key="17">
    <source>
        <dbReference type="ARBA" id="ARBA00048623"/>
    </source>
</evidence>
<evidence type="ECO:0000256" key="9">
    <source>
        <dbReference type="ARBA" id="ARBA00022679"/>
    </source>
</evidence>
<feature type="transmembrane region" description="Helical" evidence="19">
    <location>
        <begin position="174"/>
        <end position="192"/>
    </location>
</feature>
<keyword evidence="21" id="KW-1185">Reference proteome</keyword>
<feature type="transmembrane region" description="Helical" evidence="19">
    <location>
        <begin position="198"/>
        <end position="217"/>
    </location>
</feature>
<comment type="pathway">
    <text evidence="3 19">Cofactor biosynthesis; adenosylcobalamin biosynthesis; adenosylcobalamin from cob(II)yrinate a,c-diamide: step 7/7.</text>
</comment>
<gene>
    <name evidence="19 20" type="primary">cobS</name>
    <name evidence="20" type="ORF">Q5761_10145</name>
</gene>
<proteinExistence type="inferred from homology"/>
<keyword evidence="8 19" id="KW-0169">Cobalamin biosynthesis</keyword>
<evidence type="ECO:0000256" key="15">
    <source>
        <dbReference type="ARBA" id="ARBA00032605"/>
    </source>
</evidence>
<feature type="transmembrane region" description="Helical" evidence="19">
    <location>
        <begin position="132"/>
        <end position="153"/>
    </location>
</feature>
<evidence type="ECO:0000256" key="10">
    <source>
        <dbReference type="ARBA" id="ARBA00022692"/>
    </source>
</evidence>
<evidence type="ECO:0000256" key="12">
    <source>
        <dbReference type="ARBA" id="ARBA00022989"/>
    </source>
</evidence>
<keyword evidence="9 19" id="KW-0808">Transferase</keyword>
<dbReference type="PANTHER" id="PTHR34148:SF1">
    <property type="entry name" value="ADENOSYLCOBINAMIDE-GDP RIBAZOLETRANSFERASE"/>
    <property type="match status" value="1"/>
</dbReference>
<dbReference type="PANTHER" id="PTHR34148">
    <property type="entry name" value="ADENOSYLCOBINAMIDE-GDP RIBAZOLETRANSFERASE"/>
    <property type="match status" value="1"/>
</dbReference>
<dbReference type="InterPro" id="IPR003805">
    <property type="entry name" value="CobS"/>
</dbReference>
<evidence type="ECO:0000256" key="8">
    <source>
        <dbReference type="ARBA" id="ARBA00022573"/>
    </source>
</evidence>
<evidence type="ECO:0000256" key="19">
    <source>
        <dbReference type="HAMAP-Rule" id="MF_00719"/>
    </source>
</evidence>
<evidence type="ECO:0000256" key="4">
    <source>
        <dbReference type="ARBA" id="ARBA00010561"/>
    </source>
</evidence>
<comment type="catalytic activity">
    <reaction evidence="18 19">
        <text>alpha-ribazole 5'-phosphate + adenosylcob(III)inamide-GDP = adenosylcob(III)alamin 5'-phosphate + GMP + H(+)</text>
        <dbReference type="Rhea" id="RHEA:23560"/>
        <dbReference type="ChEBI" id="CHEBI:15378"/>
        <dbReference type="ChEBI" id="CHEBI:57918"/>
        <dbReference type="ChEBI" id="CHEBI:58115"/>
        <dbReference type="ChEBI" id="CHEBI:60487"/>
        <dbReference type="ChEBI" id="CHEBI:60493"/>
        <dbReference type="EC" id="2.7.8.26"/>
    </reaction>
</comment>
<sequence>MTAFWAALRFLTVLPAPGRRPLQAPALGRAVGYFPLVGVILGGLLAAANAAVTGVIAPDVRAVLVVGLGLALTGGLHFDGWLDTCDGLFGGHTPEERLRIMRDEHVGAFAVAGGGLLLLAKCAAVSNLVHPAATLVLASVLARWAVAVAIVALPYARTAGLGRAMKDHAGPREVGLATLFTVLVLVGVGMGLPAGREAVIRALVGALPAAAAVLYWARKRLPGLTGDVYGALVEAVETAVLLAGTSRWVGPL</sequence>
<comment type="function">
    <text evidence="14 19">Joins adenosylcobinamide-GDP and alpha-ribazole to generate adenosylcobalamin (Ado-cobalamin). Also synthesizes adenosylcobalamin 5'-phosphate from adenosylcobinamide-GDP and alpha-ribazole 5'-phosphate.</text>
</comment>
<evidence type="ECO:0000256" key="5">
    <source>
        <dbReference type="ARBA" id="ARBA00013200"/>
    </source>
</evidence>
<keyword evidence="13 19" id="KW-0472">Membrane</keyword>
<evidence type="ECO:0000256" key="6">
    <source>
        <dbReference type="ARBA" id="ARBA00015850"/>
    </source>
</evidence>